<feature type="compositionally biased region" description="Polar residues" evidence="1">
    <location>
        <begin position="202"/>
        <end position="213"/>
    </location>
</feature>
<dbReference type="GO" id="GO:0046983">
    <property type="term" value="F:protein dimerization activity"/>
    <property type="evidence" value="ECO:0007669"/>
    <property type="project" value="InterPro"/>
</dbReference>
<proteinExistence type="predicted"/>
<dbReference type="InterPro" id="IPR036638">
    <property type="entry name" value="HLH_DNA-bd_sf"/>
</dbReference>
<dbReference type="AlphaFoldDB" id="A0AAN6WQG1"/>
<feature type="region of interest" description="Disordered" evidence="1">
    <location>
        <begin position="89"/>
        <end position="158"/>
    </location>
</feature>
<dbReference type="Gene3D" id="4.10.280.10">
    <property type="entry name" value="Helix-loop-helix DNA-binding domain"/>
    <property type="match status" value="1"/>
</dbReference>
<dbReference type="SUPFAM" id="SSF47459">
    <property type="entry name" value="HLH, helix-loop-helix DNA-binding domain"/>
    <property type="match status" value="1"/>
</dbReference>
<feature type="region of interest" description="Disordered" evidence="1">
    <location>
        <begin position="199"/>
        <end position="230"/>
    </location>
</feature>
<dbReference type="EMBL" id="MU864438">
    <property type="protein sequence ID" value="KAK4185848.1"/>
    <property type="molecule type" value="Genomic_DNA"/>
</dbReference>
<sequence>MQSEYAVDRLGLPRFDHMREHESVAMRGGQNRPPLPDLAAAHHQQSVDYPELGDVNSAFGNIDSAVDLSVSSTFDDLLDCDPALLEDWNPPPHAAHAGPNNNTNSHQWPSLPNPQSPNLPTPAASEGFRVATTDGTNRQRVHSDPCRVRKPEGSQRAHYAVEKRYRSTLNEKYAALARALSNETVQRVCKSKSPTWAFDAESSASTSDLQNDEQQQNQQQQGGGVRTRQRKTTTLSVVIETINILSVCCREEEKELEQLRSGVNAIRNSAAQLLHGTGTGPLPTPSPAQGQQQQTGAGATVGGGPAV</sequence>
<evidence type="ECO:0000256" key="1">
    <source>
        <dbReference type="SAM" id="MobiDB-lite"/>
    </source>
</evidence>
<dbReference type="Proteomes" id="UP001302126">
    <property type="component" value="Unassembled WGS sequence"/>
</dbReference>
<comment type="caution">
    <text evidence="2">The sequence shown here is derived from an EMBL/GenBank/DDBJ whole genome shotgun (WGS) entry which is preliminary data.</text>
</comment>
<feature type="compositionally biased region" description="Basic and acidic residues" evidence="1">
    <location>
        <begin position="141"/>
        <end position="158"/>
    </location>
</feature>
<feature type="region of interest" description="Disordered" evidence="1">
    <location>
        <begin position="270"/>
        <end position="307"/>
    </location>
</feature>
<reference evidence="2" key="2">
    <citation type="submission" date="2023-05" db="EMBL/GenBank/DDBJ databases">
        <authorList>
            <consortium name="Lawrence Berkeley National Laboratory"/>
            <person name="Steindorff A."/>
            <person name="Hensen N."/>
            <person name="Bonometti L."/>
            <person name="Westerberg I."/>
            <person name="Brannstrom I.O."/>
            <person name="Guillou S."/>
            <person name="Cros-Aarteil S."/>
            <person name="Calhoun S."/>
            <person name="Haridas S."/>
            <person name="Kuo A."/>
            <person name="Mondo S."/>
            <person name="Pangilinan J."/>
            <person name="Riley R."/>
            <person name="Labutti K."/>
            <person name="Andreopoulos B."/>
            <person name="Lipzen A."/>
            <person name="Chen C."/>
            <person name="Yanf M."/>
            <person name="Daum C."/>
            <person name="Ng V."/>
            <person name="Clum A."/>
            <person name="Ohm R."/>
            <person name="Martin F."/>
            <person name="Silar P."/>
            <person name="Natvig D."/>
            <person name="Lalanne C."/>
            <person name="Gautier V."/>
            <person name="Ament-Velasquez S.L."/>
            <person name="Kruys A."/>
            <person name="Hutchinson M.I."/>
            <person name="Powell A.J."/>
            <person name="Barry K."/>
            <person name="Miller A.N."/>
            <person name="Grigoriev I.V."/>
            <person name="Debuchy R."/>
            <person name="Gladieux P."/>
            <person name="Thoren M.H."/>
            <person name="Johannesson H."/>
        </authorList>
    </citation>
    <scope>NUCLEOTIDE SEQUENCE</scope>
    <source>
        <strain evidence="2">PSN309</strain>
    </source>
</reference>
<feature type="region of interest" description="Disordered" evidence="1">
    <location>
        <begin position="23"/>
        <end position="45"/>
    </location>
</feature>
<reference evidence="2" key="1">
    <citation type="journal article" date="2023" name="Mol. Phylogenet. Evol.">
        <title>Genome-scale phylogeny and comparative genomics of the fungal order Sordariales.</title>
        <authorList>
            <person name="Hensen N."/>
            <person name="Bonometti L."/>
            <person name="Westerberg I."/>
            <person name="Brannstrom I.O."/>
            <person name="Guillou S."/>
            <person name="Cros-Aarteil S."/>
            <person name="Calhoun S."/>
            <person name="Haridas S."/>
            <person name="Kuo A."/>
            <person name="Mondo S."/>
            <person name="Pangilinan J."/>
            <person name="Riley R."/>
            <person name="LaButti K."/>
            <person name="Andreopoulos B."/>
            <person name="Lipzen A."/>
            <person name="Chen C."/>
            <person name="Yan M."/>
            <person name="Daum C."/>
            <person name="Ng V."/>
            <person name="Clum A."/>
            <person name="Steindorff A."/>
            <person name="Ohm R.A."/>
            <person name="Martin F."/>
            <person name="Silar P."/>
            <person name="Natvig D.O."/>
            <person name="Lalanne C."/>
            <person name="Gautier V."/>
            <person name="Ament-Velasquez S.L."/>
            <person name="Kruys A."/>
            <person name="Hutchinson M.I."/>
            <person name="Powell A.J."/>
            <person name="Barry K."/>
            <person name="Miller A.N."/>
            <person name="Grigoriev I.V."/>
            <person name="Debuchy R."/>
            <person name="Gladieux P."/>
            <person name="Hiltunen Thoren M."/>
            <person name="Johannesson H."/>
        </authorList>
    </citation>
    <scope>NUCLEOTIDE SEQUENCE</scope>
    <source>
        <strain evidence="2">PSN309</strain>
    </source>
</reference>
<feature type="compositionally biased region" description="Pro residues" evidence="1">
    <location>
        <begin position="111"/>
        <end position="120"/>
    </location>
</feature>
<name>A0AAN6WQG1_9PEZI</name>
<gene>
    <name evidence="2" type="ORF">QBC35DRAFT_290153</name>
</gene>
<evidence type="ECO:0008006" key="4">
    <source>
        <dbReference type="Google" id="ProtNLM"/>
    </source>
</evidence>
<organism evidence="2 3">
    <name type="scientific">Podospora australis</name>
    <dbReference type="NCBI Taxonomy" id="1536484"/>
    <lineage>
        <taxon>Eukaryota</taxon>
        <taxon>Fungi</taxon>
        <taxon>Dikarya</taxon>
        <taxon>Ascomycota</taxon>
        <taxon>Pezizomycotina</taxon>
        <taxon>Sordariomycetes</taxon>
        <taxon>Sordariomycetidae</taxon>
        <taxon>Sordariales</taxon>
        <taxon>Podosporaceae</taxon>
        <taxon>Podospora</taxon>
    </lineage>
</organism>
<accession>A0AAN6WQG1</accession>
<evidence type="ECO:0000313" key="3">
    <source>
        <dbReference type="Proteomes" id="UP001302126"/>
    </source>
</evidence>
<protein>
    <recommendedName>
        <fullName evidence="4">BHLH domain-containing protein</fullName>
    </recommendedName>
</protein>
<keyword evidence="3" id="KW-1185">Reference proteome</keyword>
<evidence type="ECO:0000313" key="2">
    <source>
        <dbReference type="EMBL" id="KAK4185848.1"/>
    </source>
</evidence>
<feature type="compositionally biased region" description="Low complexity" evidence="1">
    <location>
        <begin position="287"/>
        <end position="298"/>
    </location>
</feature>